<evidence type="ECO:0000313" key="1">
    <source>
        <dbReference type="EMBL" id="CAH2286205.1"/>
    </source>
</evidence>
<dbReference type="GO" id="GO:0098968">
    <property type="term" value="P:neurotransmitter receptor transport postsynaptic membrane to endosome"/>
    <property type="evidence" value="ECO:0007669"/>
    <property type="project" value="TreeGrafter"/>
</dbReference>
<dbReference type="GO" id="GO:0045197">
    <property type="term" value="P:establishment or maintenance of epithelial cell apical/basal polarity"/>
    <property type="evidence" value="ECO:0007669"/>
    <property type="project" value="TreeGrafter"/>
</dbReference>
<proteinExistence type="predicted"/>
<dbReference type="Gene3D" id="3.80.10.10">
    <property type="entry name" value="Ribonuclease Inhibitor"/>
    <property type="match status" value="1"/>
</dbReference>
<dbReference type="SUPFAM" id="SSF52058">
    <property type="entry name" value="L domain-like"/>
    <property type="match status" value="1"/>
</dbReference>
<dbReference type="GO" id="GO:0005912">
    <property type="term" value="C:adherens junction"/>
    <property type="evidence" value="ECO:0007669"/>
    <property type="project" value="TreeGrafter"/>
</dbReference>
<dbReference type="InterPro" id="IPR032675">
    <property type="entry name" value="LRR_dom_sf"/>
</dbReference>
<dbReference type="AlphaFoldDB" id="A0AAD1S4I8"/>
<dbReference type="GO" id="GO:0014069">
    <property type="term" value="C:postsynaptic density"/>
    <property type="evidence" value="ECO:0007669"/>
    <property type="project" value="TreeGrafter"/>
</dbReference>
<dbReference type="PANTHER" id="PTHR23119">
    <property type="entry name" value="DISCS LARGE"/>
    <property type="match status" value="1"/>
</dbReference>
<gene>
    <name evidence="1" type="ORF">PECUL_23A029754</name>
</gene>
<dbReference type="GO" id="GO:0019901">
    <property type="term" value="F:protein kinase binding"/>
    <property type="evidence" value="ECO:0007669"/>
    <property type="project" value="TreeGrafter"/>
</dbReference>
<sequence>MLKCIPLWRCNRHVESVDKRHCSLQTVPEEVYRYSRSLEELLLDANQLRELPKAAYWHSSKDFINLWMQSWHTLTPGIVEGQSAQGSQLCSFVAFYRSWSKKKWARVKYSFIV</sequence>
<dbReference type="Proteomes" id="UP001295444">
    <property type="component" value="Chromosome 04"/>
</dbReference>
<dbReference type="EMBL" id="OW240915">
    <property type="protein sequence ID" value="CAH2286205.1"/>
    <property type="molecule type" value="Genomic_DNA"/>
</dbReference>
<dbReference type="GO" id="GO:0098887">
    <property type="term" value="P:neurotransmitter receptor transport, endosome to postsynaptic membrane"/>
    <property type="evidence" value="ECO:0007669"/>
    <property type="project" value="TreeGrafter"/>
</dbReference>
<protein>
    <submittedName>
        <fullName evidence="1">Uncharacterized protein</fullName>
    </submittedName>
</protein>
<keyword evidence="2" id="KW-1185">Reference proteome</keyword>
<dbReference type="InterPro" id="IPR050614">
    <property type="entry name" value="Synaptic_Scaffolding_LAP-MAGUK"/>
</dbReference>
<evidence type="ECO:0000313" key="2">
    <source>
        <dbReference type="Proteomes" id="UP001295444"/>
    </source>
</evidence>
<dbReference type="GO" id="GO:0098609">
    <property type="term" value="P:cell-cell adhesion"/>
    <property type="evidence" value="ECO:0007669"/>
    <property type="project" value="TreeGrafter"/>
</dbReference>
<dbReference type="GO" id="GO:0016323">
    <property type="term" value="C:basolateral plasma membrane"/>
    <property type="evidence" value="ECO:0007669"/>
    <property type="project" value="TreeGrafter"/>
</dbReference>
<accession>A0AAD1S4I8</accession>
<organism evidence="1 2">
    <name type="scientific">Pelobates cultripes</name>
    <name type="common">Western spadefoot toad</name>
    <dbReference type="NCBI Taxonomy" id="61616"/>
    <lineage>
        <taxon>Eukaryota</taxon>
        <taxon>Metazoa</taxon>
        <taxon>Chordata</taxon>
        <taxon>Craniata</taxon>
        <taxon>Vertebrata</taxon>
        <taxon>Euteleostomi</taxon>
        <taxon>Amphibia</taxon>
        <taxon>Batrachia</taxon>
        <taxon>Anura</taxon>
        <taxon>Pelobatoidea</taxon>
        <taxon>Pelobatidae</taxon>
        <taxon>Pelobates</taxon>
    </lineage>
</organism>
<dbReference type="GO" id="GO:0045211">
    <property type="term" value="C:postsynaptic membrane"/>
    <property type="evidence" value="ECO:0007669"/>
    <property type="project" value="TreeGrafter"/>
</dbReference>
<name>A0AAD1S4I8_PELCU</name>
<dbReference type="GO" id="GO:0043113">
    <property type="term" value="P:receptor clustering"/>
    <property type="evidence" value="ECO:0007669"/>
    <property type="project" value="TreeGrafter"/>
</dbReference>
<reference evidence="1" key="1">
    <citation type="submission" date="2022-03" db="EMBL/GenBank/DDBJ databases">
        <authorList>
            <person name="Alioto T."/>
            <person name="Alioto T."/>
            <person name="Gomez Garrido J."/>
        </authorList>
    </citation>
    <scope>NUCLEOTIDE SEQUENCE</scope>
</reference>
<dbReference type="PANTHER" id="PTHR23119:SF57">
    <property type="entry name" value="PROTEIN SCRIBBLE HOMOLOG"/>
    <property type="match status" value="1"/>
</dbReference>